<organism evidence="2">
    <name type="scientific">Acidithiobacillus ferrivorans</name>
    <dbReference type="NCBI Taxonomy" id="160808"/>
    <lineage>
        <taxon>Bacteria</taxon>
        <taxon>Pseudomonadati</taxon>
        <taxon>Pseudomonadota</taxon>
        <taxon>Acidithiobacillia</taxon>
        <taxon>Acidithiobacillales</taxon>
        <taxon>Acidithiobacillaceae</taxon>
        <taxon>Acidithiobacillus</taxon>
    </lineage>
</organism>
<keyword evidence="4" id="KW-1185">Reference proteome</keyword>
<reference evidence="3 4" key="3">
    <citation type="submission" date="2017-03" db="EMBL/GenBank/DDBJ databases">
        <authorList>
            <person name="Regsiter A."/>
            <person name="William W."/>
        </authorList>
    </citation>
    <scope>NUCLEOTIDE SEQUENCE [LARGE SCALE GENOMIC DNA]</scope>
    <source>
        <strain evidence="3">PRJEB5721</strain>
    </source>
</reference>
<sequence length="74" mass="8122">MSKSTSNAINYLLIFSITPMVALIVYISFQAFGITISLMYVLYMLLLILFIKIILAGAIIGVSKTTGLSLFKGR</sequence>
<proteinExistence type="predicted"/>
<dbReference type="EMBL" id="LT841305">
    <property type="protein sequence ID" value="SMH66588.1"/>
    <property type="molecule type" value="Genomic_DNA"/>
</dbReference>
<feature type="transmembrane region" description="Helical" evidence="1">
    <location>
        <begin position="40"/>
        <end position="62"/>
    </location>
</feature>
<reference evidence="2" key="1">
    <citation type="submission" date="2014-03" db="EMBL/GenBank/DDBJ databases">
        <authorList>
            <person name="Genoscope - CEA"/>
        </authorList>
    </citation>
    <scope>NUCLEOTIDE SEQUENCE [LARGE SCALE GENOMIC DNA]</scope>
    <source>
        <strain evidence="2">CF27</strain>
    </source>
</reference>
<evidence type="ECO:0000313" key="2">
    <source>
        <dbReference type="EMBL" id="CDQ09056.1"/>
    </source>
</evidence>
<reference evidence="2" key="2">
    <citation type="submission" date="2014-07" db="EMBL/GenBank/DDBJ databases">
        <title>Initial genome analysis of the psychrotolerant acidophile Acidithiobacillus ferrivorans CF27: insights into iron and sulfur oxidation pathways and into biofilm formation.</title>
        <authorList>
            <person name="Talla E."/>
            <person name="Hedrich S."/>
            <person name="Mangenot S."/>
            <person name="Ji B."/>
            <person name="Johnson D.B."/>
            <person name="Barbe V."/>
            <person name="Bonnefoy V."/>
        </authorList>
    </citation>
    <scope>NUCLEOTIDE SEQUENCE [LARGE SCALE GENOMIC DNA]</scope>
    <source>
        <strain evidence="2">CF27</strain>
    </source>
</reference>
<protein>
    <submittedName>
        <fullName evidence="2">Uncharacterized protein</fullName>
    </submittedName>
</protein>
<dbReference type="EMBL" id="CCCS020000008">
    <property type="protein sequence ID" value="CDQ09056.1"/>
    <property type="molecule type" value="Genomic_DNA"/>
</dbReference>
<accession>A0A060UL44</accession>
<dbReference type="Proteomes" id="UP000193925">
    <property type="component" value="Chromosome AFERRI"/>
</dbReference>
<keyword evidence="1" id="KW-1133">Transmembrane helix</keyword>
<keyword evidence="1" id="KW-0812">Transmembrane</keyword>
<feature type="transmembrane region" description="Helical" evidence="1">
    <location>
        <begin position="12"/>
        <end position="34"/>
    </location>
</feature>
<gene>
    <name evidence="2" type="ORF">AFERRI_160001</name>
    <name evidence="3" type="ORF">AFERRI_30320</name>
</gene>
<evidence type="ECO:0000256" key="1">
    <source>
        <dbReference type="SAM" id="Phobius"/>
    </source>
</evidence>
<name>A0A060UL44_9PROT</name>
<evidence type="ECO:0000313" key="3">
    <source>
        <dbReference type="EMBL" id="SMH66588.1"/>
    </source>
</evidence>
<keyword evidence="1" id="KW-0472">Membrane</keyword>
<dbReference type="AlphaFoldDB" id="A0A060UL44"/>
<evidence type="ECO:0000313" key="4">
    <source>
        <dbReference type="Proteomes" id="UP000193925"/>
    </source>
</evidence>